<dbReference type="GO" id="GO:0006979">
    <property type="term" value="P:response to oxidative stress"/>
    <property type="evidence" value="ECO:0007669"/>
    <property type="project" value="UniProtKB-UniRule"/>
</dbReference>
<dbReference type="InterPro" id="IPR002016">
    <property type="entry name" value="Haem_peroxidase"/>
</dbReference>
<accession>A0ABC9FKV2</accession>
<feature type="binding site" evidence="15">
    <location>
        <position position="76"/>
    </location>
    <ligand>
        <name>Ca(2+)</name>
        <dbReference type="ChEBI" id="CHEBI:29108"/>
        <label>1</label>
    </ligand>
</feature>
<evidence type="ECO:0000256" key="12">
    <source>
        <dbReference type="ARBA" id="ARBA00023283"/>
    </source>
</evidence>
<feature type="binding site" evidence="15">
    <location>
        <position position="97"/>
    </location>
    <ligand>
        <name>Ca(2+)</name>
        <dbReference type="ChEBI" id="CHEBI:29108"/>
        <label>1</label>
    </ligand>
</feature>
<dbReference type="EC" id="1.11.1.7" evidence="4 18"/>
<dbReference type="CDD" id="cd00693">
    <property type="entry name" value="secretory_peroxidase"/>
    <property type="match status" value="1"/>
</dbReference>
<keyword evidence="6 18" id="KW-0349">Heme</keyword>
<dbReference type="Gene3D" id="1.10.520.10">
    <property type="match status" value="2"/>
</dbReference>
<dbReference type="GO" id="GO:0005576">
    <property type="term" value="C:extracellular region"/>
    <property type="evidence" value="ECO:0007669"/>
    <property type="project" value="UniProtKB-SubCell"/>
</dbReference>
<keyword evidence="10 15" id="KW-0408">Iron</keyword>
<dbReference type="Proteomes" id="UP001497457">
    <property type="component" value="Chromosome 6rd"/>
</dbReference>
<dbReference type="PRINTS" id="PR00461">
    <property type="entry name" value="PLPEROXIDASE"/>
</dbReference>
<evidence type="ECO:0000256" key="6">
    <source>
        <dbReference type="ARBA" id="ARBA00022617"/>
    </source>
</evidence>
<dbReference type="EMBL" id="OZ075116">
    <property type="protein sequence ID" value="CAL5077479.1"/>
    <property type="molecule type" value="Genomic_DNA"/>
</dbReference>
<evidence type="ECO:0000256" key="5">
    <source>
        <dbReference type="ARBA" id="ARBA00022559"/>
    </source>
</evidence>
<dbReference type="PROSITE" id="PS50873">
    <property type="entry name" value="PEROXIDASE_4"/>
    <property type="match status" value="1"/>
</dbReference>
<comment type="similarity">
    <text evidence="18">Belongs to the peroxidase family. Classical plant (class III) peroxidase subfamily.</text>
</comment>
<keyword evidence="9 18" id="KW-0560">Oxidoreductase</keyword>
<proteinExistence type="inferred from homology"/>
<comment type="cofactor">
    <cofactor evidence="15 18">
        <name>Ca(2+)</name>
        <dbReference type="ChEBI" id="CHEBI:29108"/>
    </cofactor>
    <text evidence="15 18">Binds 2 calcium ions per subunit.</text>
</comment>
<evidence type="ECO:0000256" key="15">
    <source>
        <dbReference type="PIRSR" id="PIRSR600823-3"/>
    </source>
</evidence>
<keyword evidence="12" id="KW-0873">Pyrrolidone carboxylic acid</keyword>
<feature type="signal peptide" evidence="18">
    <location>
        <begin position="1"/>
        <end position="33"/>
    </location>
</feature>
<evidence type="ECO:0000256" key="4">
    <source>
        <dbReference type="ARBA" id="ARBA00012313"/>
    </source>
</evidence>
<dbReference type="PRINTS" id="PR00458">
    <property type="entry name" value="PEROXIDASE"/>
</dbReference>
<evidence type="ECO:0000313" key="20">
    <source>
        <dbReference type="EMBL" id="CAL5077479.1"/>
    </source>
</evidence>
<comment type="function">
    <text evidence="2">Removal of H(2)O(2), oxidation of toxic reductants, biosynthesis and degradation of lignin, suberization, auxin catabolism, response to environmental stresses such as wounding, pathogen attack and oxidative stress. These functions might be dependent on each isozyme/isoform in each plant tissue.</text>
</comment>
<dbReference type="InterPro" id="IPR033905">
    <property type="entry name" value="Secretory_peroxidase"/>
</dbReference>
<keyword evidence="5 18" id="KW-0575">Peroxidase</keyword>
<keyword evidence="11 17" id="KW-1015">Disulfide bond</keyword>
<feature type="binding site" evidence="15">
    <location>
        <position position="85"/>
    </location>
    <ligand>
        <name>Ca(2+)</name>
        <dbReference type="ChEBI" id="CHEBI:29108"/>
        <label>1</label>
    </ligand>
</feature>
<feature type="disulfide bond" evidence="17">
    <location>
        <begin position="251"/>
        <end position="284"/>
    </location>
</feature>
<dbReference type="GO" id="GO:0140825">
    <property type="term" value="F:lactoperoxidase activity"/>
    <property type="evidence" value="ECO:0007669"/>
    <property type="project" value="UniProtKB-EC"/>
</dbReference>
<organism evidence="20 21">
    <name type="scientific">Urochloa decumbens</name>
    <dbReference type="NCBI Taxonomy" id="240449"/>
    <lineage>
        <taxon>Eukaryota</taxon>
        <taxon>Viridiplantae</taxon>
        <taxon>Streptophyta</taxon>
        <taxon>Embryophyta</taxon>
        <taxon>Tracheophyta</taxon>
        <taxon>Spermatophyta</taxon>
        <taxon>Magnoliopsida</taxon>
        <taxon>Liliopsida</taxon>
        <taxon>Poales</taxon>
        <taxon>Poaceae</taxon>
        <taxon>PACMAD clade</taxon>
        <taxon>Panicoideae</taxon>
        <taxon>Panicodae</taxon>
        <taxon>Paniceae</taxon>
        <taxon>Melinidinae</taxon>
        <taxon>Urochloa</taxon>
    </lineage>
</organism>
<evidence type="ECO:0000256" key="8">
    <source>
        <dbReference type="ARBA" id="ARBA00022837"/>
    </source>
</evidence>
<comment type="catalytic activity">
    <reaction evidence="1 18">
        <text>2 a phenolic donor + H2O2 = 2 a phenolic radical donor + 2 H2O</text>
        <dbReference type="Rhea" id="RHEA:56136"/>
        <dbReference type="ChEBI" id="CHEBI:15377"/>
        <dbReference type="ChEBI" id="CHEBI:16240"/>
        <dbReference type="ChEBI" id="CHEBI:139520"/>
        <dbReference type="ChEBI" id="CHEBI:139521"/>
        <dbReference type="EC" id="1.11.1.7"/>
    </reaction>
</comment>
<feature type="disulfide bond" evidence="17">
    <location>
        <begin position="129"/>
        <end position="374"/>
    </location>
</feature>
<comment type="cofactor">
    <cofactor evidence="15 18">
        <name>heme b</name>
        <dbReference type="ChEBI" id="CHEBI:60344"/>
    </cofactor>
    <text evidence="15 18">Binds 1 heme b (iron(II)-protoporphyrin IX) group per subunit.</text>
</comment>
<dbReference type="GO" id="GO:0020037">
    <property type="term" value="F:heme binding"/>
    <property type="evidence" value="ECO:0007669"/>
    <property type="project" value="UniProtKB-UniRule"/>
</dbReference>
<dbReference type="FunFam" id="1.10.420.10:FF:000001">
    <property type="entry name" value="Peroxidase"/>
    <property type="match status" value="1"/>
</dbReference>
<feature type="binding site" evidence="15">
    <location>
        <position position="299"/>
    </location>
    <ligand>
        <name>Ca(2+)</name>
        <dbReference type="ChEBI" id="CHEBI:29108"/>
        <label>2</label>
    </ligand>
</feature>
<dbReference type="GO" id="GO:0042744">
    <property type="term" value="P:hydrogen peroxide catabolic process"/>
    <property type="evidence" value="ECO:0007669"/>
    <property type="project" value="UniProtKB-KW"/>
</dbReference>
<evidence type="ECO:0000256" key="11">
    <source>
        <dbReference type="ARBA" id="ARBA00023157"/>
    </source>
</evidence>
<feature type="domain" description="Plant heme peroxidase family profile" evidence="19">
    <location>
        <begin position="34"/>
        <end position="378"/>
    </location>
</feature>
<keyword evidence="7 15" id="KW-0479">Metal-binding</keyword>
<feature type="chain" id="PRO_5044533305" description="Peroxidase" evidence="18">
    <location>
        <begin position="34"/>
        <end position="411"/>
    </location>
</feature>
<dbReference type="PANTHER" id="PTHR31517">
    <property type="match status" value="1"/>
</dbReference>
<evidence type="ECO:0000256" key="18">
    <source>
        <dbReference type="RuleBase" id="RU362060"/>
    </source>
</evidence>
<feature type="binding site" evidence="15">
    <location>
        <position position="304"/>
    </location>
    <ligand>
        <name>Ca(2+)</name>
        <dbReference type="ChEBI" id="CHEBI:29108"/>
        <label>2</label>
    </ligand>
</feature>
<dbReference type="FunFam" id="1.10.520.10:FF:000008">
    <property type="entry name" value="Peroxidase"/>
    <property type="match status" value="1"/>
</dbReference>
<keyword evidence="18" id="KW-0964">Secreted</keyword>
<feature type="binding site" evidence="14">
    <location>
        <position position="171"/>
    </location>
    <ligand>
        <name>substrate</name>
    </ligand>
</feature>
<feature type="binding site" description="axial binding residue" evidence="15">
    <location>
        <position position="244"/>
    </location>
    <ligand>
        <name>heme b</name>
        <dbReference type="ChEBI" id="CHEBI:60344"/>
    </ligand>
    <ligandPart>
        <name>Fe</name>
        <dbReference type="ChEBI" id="CHEBI:18248"/>
    </ligandPart>
</feature>
<dbReference type="Pfam" id="PF00141">
    <property type="entry name" value="peroxidase"/>
    <property type="match status" value="1"/>
</dbReference>
<dbReference type="SUPFAM" id="SSF48113">
    <property type="entry name" value="Heme-dependent peroxidases"/>
    <property type="match status" value="2"/>
</dbReference>
<evidence type="ECO:0000256" key="14">
    <source>
        <dbReference type="PIRSR" id="PIRSR600823-2"/>
    </source>
</evidence>
<keyword evidence="18" id="KW-0732">Signal</keyword>
<evidence type="ECO:0000256" key="16">
    <source>
        <dbReference type="PIRSR" id="PIRSR600823-4"/>
    </source>
</evidence>
<name>A0ABC9FKV2_9POAL</name>
<feature type="binding site" evidence="15">
    <location>
        <position position="245"/>
    </location>
    <ligand>
        <name>Ca(2+)</name>
        <dbReference type="ChEBI" id="CHEBI:29108"/>
        <label>2</label>
    </ligand>
</feature>
<gene>
    <name evidence="20" type="ORF">URODEC1_LOCUS106670</name>
</gene>
<dbReference type="PANTHER" id="PTHR31517:SF84">
    <property type="entry name" value="PEROXIDASE"/>
    <property type="match status" value="1"/>
</dbReference>
<evidence type="ECO:0000256" key="7">
    <source>
        <dbReference type="ARBA" id="ARBA00022723"/>
    </source>
</evidence>
<feature type="disulfide bond" evidence="17">
    <location>
        <begin position="77"/>
        <end position="82"/>
    </location>
</feature>
<dbReference type="InterPro" id="IPR010255">
    <property type="entry name" value="Haem_peroxidase_sf"/>
</dbReference>
<dbReference type="InterPro" id="IPR000823">
    <property type="entry name" value="Peroxidase_pln"/>
</dbReference>
<evidence type="ECO:0000259" key="19">
    <source>
        <dbReference type="PROSITE" id="PS50873"/>
    </source>
</evidence>
<keyword evidence="21" id="KW-1185">Reference proteome</keyword>
<dbReference type="AlphaFoldDB" id="A0ABC9FKV2"/>
<feature type="binding site" evidence="15">
    <location>
        <position position="79"/>
    </location>
    <ligand>
        <name>Ca(2+)</name>
        <dbReference type="ChEBI" id="CHEBI:29108"/>
        <label>1</label>
    </ligand>
</feature>
<keyword evidence="13 18" id="KW-0376">Hydrogen peroxide</keyword>
<evidence type="ECO:0000256" key="13">
    <source>
        <dbReference type="ARBA" id="ARBA00023324"/>
    </source>
</evidence>
<evidence type="ECO:0000256" key="2">
    <source>
        <dbReference type="ARBA" id="ARBA00002322"/>
    </source>
</evidence>
<evidence type="ECO:0000313" key="21">
    <source>
        <dbReference type="Proteomes" id="UP001497457"/>
    </source>
</evidence>
<feature type="disulfide bond" evidence="17">
    <location>
        <begin position="44"/>
        <end position="123"/>
    </location>
</feature>
<evidence type="ECO:0000256" key="17">
    <source>
        <dbReference type="PIRSR" id="PIRSR600823-5"/>
    </source>
</evidence>
<evidence type="ECO:0000256" key="9">
    <source>
        <dbReference type="ARBA" id="ARBA00023002"/>
    </source>
</evidence>
<feature type="binding site" evidence="15">
    <location>
        <position position="81"/>
    </location>
    <ligand>
        <name>Ca(2+)</name>
        <dbReference type="ChEBI" id="CHEBI:29108"/>
        <label>1</label>
    </ligand>
</feature>
<dbReference type="GO" id="GO:0046872">
    <property type="term" value="F:metal ion binding"/>
    <property type="evidence" value="ECO:0007669"/>
    <property type="project" value="UniProtKB-UniRule"/>
</dbReference>
<dbReference type="Gene3D" id="1.10.420.10">
    <property type="entry name" value="Peroxidase, domain 2"/>
    <property type="match status" value="2"/>
</dbReference>
<keyword evidence="8 15" id="KW-0106">Calcium</keyword>
<evidence type="ECO:0000256" key="3">
    <source>
        <dbReference type="ARBA" id="ARBA00004613"/>
    </source>
</evidence>
<evidence type="ECO:0000256" key="1">
    <source>
        <dbReference type="ARBA" id="ARBA00000189"/>
    </source>
</evidence>
<reference evidence="20" key="1">
    <citation type="submission" date="2024-10" db="EMBL/GenBank/DDBJ databases">
        <authorList>
            <person name="Ryan C."/>
        </authorList>
    </citation>
    <scope>NUCLEOTIDE SEQUENCE [LARGE SCALE GENOMIC DNA]</scope>
</reference>
<feature type="binding site" evidence="15">
    <location>
        <position position="296"/>
    </location>
    <ligand>
        <name>Ca(2+)</name>
        <dbReference type="ChEBI" id="CHEBI:29108"/>
        <label>2</label>
    </ligand>
</feature>
<comment type="subcellular location">
    <subcellularLocation>
        <location evidence="3 18">Secreted</location>
    </subcellularLocation>
</comment>
<evidence type="ECO:0000256" key="10">
    <source>
        <dbReference type="ARBA" id="ARBA00023004"/>
    </source>
</evidence>
<feature type="site" description="Transition state stabilizer" evidence="16">
    <location>
        <position position="71"/>
    </location>
</feature>
<sequence length="411" mass="41920">MAAAARAGAGAGAGAVVALLLLTMIAMPPPAEAHLQIGAYNETCPQAEEVVLKEMTAMVGKSPDLAGAVLRLFSVDCFVGGCEASILLDSTANSTAEKDAPLNKGVGGYEAVDAIKAKLDAACPGVVSCADTLALAARDSVRLSKGPFIPLPTGRRDGNRSVAADVALNSPAPGATIADIIALFATKFNLTAKDVAVLSGTWLSNSCVVAASRIKDGIIGLNIRNICLCSPATKHNTTPQAGAHTIGKARCSAVSPRLYNFGGQKGASDPTLDASYTATLRGECKPGDNATLVNLDPTTPTVFDTNYYALVAGKRGLLSTDAALLLDPTTKAYVSSQANATSPDQFFADFAASFVAMSKLGALTHHNGEIRQACSKINPPSSANAAAAARSRRHLTATAGLLATLAVALVL</sequence>
<protein>
    <recommendedName>
        <fullName evidence="4 18">Peroxidase</fullName>
        <ecNumber evidence="4 18">1.11.1.7</ecNumber>
    </recommendedName>
</protein>